<name>A0ABP9J8A9_9MICO</name>
<protein>
    <submittedName>
        <fullName evidence="3">Alpha/beta hydrolase</fullName>
    </submittedName>
</protein>
<dbReference type="InterPro" id="IPR000073">
    <property type="entry name" value="AB_hydrolase_1"/>
</dbReference>
<dbReference type="GO" id="GO:0016787">
    <property type="term" value="F:hydrolase activity"/>
    <property type="evidence" value="ECO:0007669"/>
    <property type="project" value="UniProtKB-KW"/>
</dbReference>
<dbReference type="SUPFAM" id="SSF53474">
    <property type="entry name" value="alpha/beta-Hydrolases"/>
    <property type="match status" value="1"/>
</dbReference>
<dbReference type="InterPro" id="IPR050266">
    <property type="entry name" value="AB_hydrolase_sf"/>
</dbReference>
<comment type="caution">
    <text evidence="3">The sequence shown here is derived from an EMBL/GenBank/DDBJ whole genome shotgun (WGS) entry which is preliminary data.</text>
</comment>
<evidence type="ECO:0000259" key="2">
    <source>
        <dbReference type="Pfam" id="PF00561"/>
    </source>
</evidence>
<dbReference type="InterPro" id="IPR029058">
    <property type="entry name" value="AB_hydrolase_fold"/>
</dbReference>
<feature type="region of interest" description="Disordered" evidence="1">
    <location>
        <begin position="394"/>
        <end position="444"/>
    </location>
</feature>
<dbReference type="Proteomes" id="UP001500427">
    <property type="component" value="Unassembled WGS sequence"/>
</dbReference>
<dbReference type="Pfam" id="PF00561">
    <property type="entry name" value="Abhydrolase_1"/>
    <property type="match status" value="1"/>
</dbReference>
<feature type="compositionally biased region" description="Basic and acidic residues" evidence="1">
    <location>
        <begin position="433"/>
        <end position="444"/>
    </location>
</feature>
<dbReference type="Gene3D" id="3.40.50.1820">
    <property type="entry name" value="alpha/beta hydrolase"/>
    <property type="match status" value="1"/>
</dbReference>
<feature type="compositionally biased region" description="Low complexity" evidence="1">
    <location>
        <begin position="400"/>
        <end position="429"/>
    </location>
</feature>
<keyword evidence="3" id="KW-0378">Hydrolase</keyword>
<keyword evidence="4" id="KW-1185">Reference proteome</keyword>
<dbReference type="PANTHER" id="PTHR43798">
    <property type="entry name" value="MONOACYLGLYCEROL LIPASE"/>
    <property type="match status" value="1"/>
</dbReference>
<accession>A0ABP9J8A9</accession>
<feature type="domain" description="AB hydrolase-1" evidence="2">
    <location>
        <begin position="94"/>
        <end position="349"/>
    </location>
</feature>
<evidence type="ECO:0000313" key="3">
    <source>
        <dbReference type="EMBL" id="GAA5022316.1"/>
    </source>
</evidence>
<evidence type="ECO:0000256" key="1">
    <source>
        <dbReference type="SAM" id="MobiDB-lite"/>
    </source>
</evidence>
<sequence>MSSRRNPVIGIAAATLGVAAGVAAGIAADRAGKHRAAMAALETPELLDITPDEERVVLTDDGVALHVEIDLPDPGAARVAADGSTRHGRPDELPTVVLTHGYCLSLRCWVYQRRALKEAGYRVVSWDQRGHGQSGRGARDSYTIDRLGQDLHAVVAQVVPEGDLVLVGHSMGGMTMLALGELDPVLVVERVVGAAFVATSAGGLMLANGGRVATMGRLMLERLGPGVLGSLSHRPELFGRMRRVARDLEHFLVEQNSFASPVPRSVVRYTSDILLGTPLDVVNDYLMTFDGFDKRPALLEYRHAVVLVFNGRDDVLTPPAHSELIVEGIPGAEHIVVNDAGHVIMLEHPELLDAHLVQLVDQSARARAEQIEVSTQPRVRRVVTDVAKNRRQRRLESEAAELARAGRGARRGTSARGSGDSEPAKSAKAGKGGKGDAAERRTGT</sequence>
<organism evidence="3 4">
    <name type="scientific">Terrabacter aeriphilus</name>
    <dbReference type="NCBI Taxonomy" id="515662"/>
    <lineage>
        <taxon>Bacteria</taxon>
        <taxon>Bacillati</taxon>
        <taxon>Actinomycetota</taxon>
        <taxon>Actinomycetes</taxon>
        <taxon>Micrococcales</taxon>
        <taxon>Intrasporangiaceae</taxon>
        <taxon>Terrabacter</taxon>
    </lineage>
</organism>
<dbReference type="EMBL" id="BAABIW010000009">
    <property type="protein sequence ID" value="GAA5022316.1"/>
    <property type="molecule type" value="Genomic_DNA"/>
</dbReference>
<gene>
    <name evidence="3" type="ORF">GCM10023258_12460</name>
</gene>
<proteinExistence type="predicted"/>
<evidence type="ECO:0000313" key="4">
    <source>
        <dbReference type="Proteomes" id="UP001500427"/>
    </source>
</evidence>
<reference evidence="4" key="1">
    <citation type="journal article" date="2019" name="Int. J. Syst. Evol. Microbiol.">
        <title>The Global Catalogue of Microorganisms (GCM) 10K type strain sequencing project: providing services to taxonomists for standard genome sequencing and annotation.</title>
        <authorList>
            <consortium name="The Broad Institute Genomics Platform"/>
            <consortium name="The Broad Institute Genome Sequencing Center for Infectious Disease"/>
            <person name="Wu L."/>
            <person name="Ma J."/>
        </authorList>
    </citation>
    <scope>NUCLEOTIDE SEQUENCE [LARGE SCALE GENOMIC DNA]</scope>
    <source>
        <strain evidence="4">JCM 17687</strain>
    </source>
</reference>
<dbReference type="RefSeq" id="WP_345506585.1">
    <property type="nucleotide sequence ID" value="NZ_BAABIW010000009.1"/>
</dbReference>